<organism evidence="3 4">
    <name type="scientific">Didymodactylos carnosus</name>
    <dbReference type="NCBI Taxonomy" id="1234261"/>
    <lineage>
        <taxon>Eukaryota</taxon>
        <taxon>Metazoa</taxon>
        <taxon>Spiralia</taxon>
        <taxon>Gnathifera</taxon>
        <taxon>Rotifera</taxon>
        <taxon>Eurotatoria</taxon>
        <taxon>Bdelloidea</taxon>
        <taxon>Philodinida</taxon>
        <taxon>Philodinidae</taxon>
        <taxon>Didymodactylos</taxon>
    </lineage>
</organism>
<dbReference type="Proteomes" id="UP000677228">
    <property type="component" value="Unassembled WGS sequence"/>
</dbReference>
<comment type="caution">
    <text evidence="3">The sequence shown here is derived from an EMBL/GenBank/DDBJ whole genome shotgun (WGS) entry which is preliminary data.</text>
</comment>
<evidence type="ECO:0000313" key="4">
    <source>
        <dbReference type="Proteomes" id="UP000682733"/>
    </source>
</evidence>
<dbReference type="PANTHER" id="PTHR23227:SF84">
    <property type="entry name" value="ENDONUCLEASE_EXONUCLEASE_PHOSPHATASE DOMAIN-CONTAINING PROTEIN"/>
    <property type="match status" value="1"/>
</dbReference>
<feature type="domain" description="Endonuclease/exonuclease/phosphatase" evidence="1">
    <location>
        <begin position="40"/>
        <end position="287"/>
    </location>
</feature>
<dbReference type="Pfam" id="PF03372">
    <property type="entry name" value="Exo_endo_phos"/>
    <property type="match status" value="1"/>
</dbReference>
<dbReference type="PANTHER" id="PTHR23227">
    <property type="entry name" value="BUCENTAUR RELATED"/>
    <property type="match status" value="1"/>
</dbReference>
<accession>A0A8S2PM31</accession>
<protein>
    <recommendedName>
        <fullName evidence="1">Endonuclease/exonuclease/phosphatase domain-containing protein</fullName>
    </recommendedName>
</protein>
<sequence>MFFEISTGLAPYLKDIKLVMAMEKGRKSVNTRKTTFIGGWNVRSCFRQAKHELIVKQLQKYRVQVAALSETAIYDSGILTTDDFTIIHSGASNDNKTRSAHGVAVCLNKQAAKVWKDSGSEWEAINDRIIMVRLGCKPINITVLAVYALINPSNGQKAQSAASVEFYKCLQAAMDKVSRRDMVLLMGDFNARVGLQQSQTAGDIIGKHTIDQQNENGQLLVDFCSLNNLILTNTFFQHKPVHQASWMHPGNKRWHLLDYILVNRKFRTSVHDVRAHPGAAGFIGTDHHLLRAKVKIHLKSRTKNQQQKRLKLDYQKLHNDTLRDGFKRDIERKKNEVYDDEMTIDEKYSQFVEHVRELGTRYFQQENNAKK</sequence>
<dbReference type="InterPro" id="IPR036691">
    <property type="entry name" value="Endo/exonu/phosph_ase_sf"/>
</dbReference>
<evidence type="ECO:0000313" key="2">
    <source>
        <dbReference type="EMBL" id="CAF1245618.1"/>
    </source>
</evidence>
<dbReference type="InterPro" id="IPR027124">
    <property type="entry name" value="Swc5/CFDP1/2"/>
</dbReference>
<dbReference type="EMBL" id="CAJNOK010016448">
    <property type="protein sequence ID" value="CAF1245618.1"/>
    <property type="molecule type" value="Genomic_DNA"/>
</dbReference>
<gene>
    <name evidence="2" type="ORF">OVA965_LOCUS26033</name>
    <name evidence="3" type="ORF">TMI583_LOCUS26766</name>
</gene>
<dbReference type="GO" id="GO:0003824">
    <property type="term" value="F:catalytic activity"/>
    <property type="evidence" value="ECO:0007669"/>
    <property type="project" value="InterPro"/>
</dbReference>
<reference evidence="3" key="1">
    <citation type="submission" date="2021-02" db="EMBL/GenBank/DDBJ databases">
        <authorList>
            <person name="Nowell W R."/>
        </authorList>
    </citation>
    <scope>NUCLEOTIDE SEQUENCE</scope>
</reference>
<evidence type="ECO:0000313" key="3">
    <source>
        <dbReference type="EMBL" id="CAF4053169.1"/>
    </source>
</evidence>
<dbReference type="SUPFAM" id="SSF56219">
    <property type="entry name" value="DNase I-like"/>
    <property type="match status" value="1"/>
</dbReference>
<name>A0A8S2PM31_9BILA</name>
<evidence type="ECO:0000259" key="1">
    <source>
        <dbReference type="Pfam" id="PF03372"/>
    </source>
</evidence>
<proteinExistence type="predicted"/>
<dbReference type="EMBL" id="CAJOBA010037997">
    <property type="protein sequence ID" value="CAF4053169.1"/>
    <property type="molecule type" value="Genomic_DNA"/>
</dbReference>
<dbReference type="CDD" id="cd09076">
    <property type="entry name" value="L1-EN"/>
    <property type="match status" value="1"/>
</dbReference>
<dbReference type="InterPro" id="IPR005135">
    <property type="entry name" value="Endo/exonuclease/phosphatase"/>
</dbReference>
<dbReference type="Proteomes" id="UP000682733">
    <property type="component" value="Unassembled WGS sequence"/>
</dbReference>
<dbReference type="AlphaFoldDB" id="A0A8S2PM31"/>
<dbReference type="Gene3D" id="3.60.10.10">
    <property type="entry name" value="Endonuclease/exonuclease/phosphatase"/>
    <property type="match status" value="1"/>
</dbReference>